<evidence type="ECO:0000256" key="1">
    <source>
        <dbReference type="SAM" id="SignalP"/>
    </source>
</evidence>
<sequence length="137" mass="14636">MHRPQQLLFALTFTAMTAVSSSVWAAGFENIIVSTEKDADTTQDSFAPDTPKIFVSADLTEDVPAGSKVNIAWISVDSGGAAPPNYKIDEVNLDITSTINHVDSALTKPNSGWPVGTYKIEFSVDGKPMESVGFAVK</sequence>
<feature type="chain" id="PRO_5008684857" evidence="1">
    <location>
        <begin position="26"/>
        <end position="137"/>
    </location>
</feature>
<evidence type="ECO:0000313" key="2">
    <source>
        <dbReference type="EMBL" id="SCB32944.1"/>
    </source>
</evidence>
<dbReference type="AlphaFoldDB" id="A0A1C3VZD4"/>
<dbReference type="RefSeq" id="WP_092574272.1">
    <property type="nucleotide sequence ID" value="NZ_FMAF01000007.1"/>
</dbReference>
<proteinExistence type="predicted"/>
<feature type="signal peptide" evidence="1">
    <location>
        <begin position="1"/>
        <end position="25"/>
    </location>
</feature>
<evidence type="ECO:0000313" key="3">
    <source>
        <dbReference type="Proteomes" id="UP000199205"/>
    </source>
</evidence>
<dbReference type="EMBL" id="FMAF01000007">
    <property type="protein sequence ID" value="SCB32944.1"/>
    <property type="molecule type" value="Genomic_DNA"/>
</dbReference>
<gene>
    <name evidence="2" type="ORF">GA0061101_107158</name>
</gene>
<keyword evidence="1" id="KW-0732">Signal</keyword>
<protein>
    <submittedName>
        <fullName evidence="2">Uncharacterized protein</fullName>
    </submittedName>
</protein>
<accession>A0A1C3VZD4</accession>
<organism evidence="2 3">
    <name type="scientific">Rhizobium lusitanum</name>
    <dbReference type="NCBI Taxonomy" id="293958"/>
    <lineage>
        <taxon>Bacteria</taxon>
        <taxon>Pseudomonadati</taxon>
        <taxon>Pseudomonadota</taxon>
        <taxon>Alphaproteobacteria</taxon>
        <taxon>Hyphomicrobiales</taxon>
        <taxon>Rhizobiaceae</taxon>
        <taxon>Rhizobium/Agrobacterium group</taxon>
        <taxon>Rhizobium</taxon>
    </lineage>
</organism>
<dbReference type="OrthoDB" id="6008970at2"/>
<name>A0A1C3VZD4_9HYPH</name>
<reference evidence="2 3" key="1">
    <citation type="submission" date="2016-08" db="EMBL/GenBank/DDBJ databases">
        <authorList>
            <person name="Seilhamer J.J."/>
        </authorList>
    </citation>
    <scope>NUCLEOTIDE SEQUENCE [LARGE SCALE GENOMIC DNA]</scope>
    <source>
        <strain evidence="2 3">P1-7</strain>
    </source>
</reference>
<dbReference type="Proteomes" id="UP000199205">
    <property type="component" value="Unassembled WGS sequence"/>
</dbReference>